<dbReference type="InterPro" id="IPR010342">
    <property type="entry name" value="DUF938"/>
</dbReference>
<gene>
    <name evidence="2" type="ORF">BCR35DRAFT_353466</name>
</gene>
<organism evidence="2 3">
    <name type="scientific">Leucosporidium creatinivorum</name>
    <dbReference type="NCBI Taxonomy" id="106004"/>
    <lineage>
        <taxon>Eukaryota</taxon>
        <taxon>Fungi</taxon>
        <taxon>Dikarya</taxon>
        <taxon>Basidiomycota</taxon>
        <taxon>Pucciniomycotina</taxon>
        <taxon>Microbotryomycetes</taxon>
        <taxon>Leucosporidiales</taxon>
        <taxon>Leucosporidium</taxon>
    </lineage>
</organism>
<dbReference type="PANTHER" id="PTHR20974">
    <property type="entry name" value="UPF0585 PROTEIN CG18661"/>
    <property type="match status" value="1"/>
</dbReference>
<dbReference type="Proteomes" id="UP000193467">
    <property type="component" value="Unassembled WGS sequence"/>
</dbReference>
<dbReference type="SUPFAM" id="SSF53335">
    <property type="entry name" value="S-adenosyl-L-methionine-dependent methyltransferases"/>
    <property type="match status" value="1"/>
</dbReference>
<dbReference type="PANTHER" id="PTHR20974:SF0">
    <property type="entry name" value="UPF0585 PROTEIN CG18661"/>
    <property type="match status" value="1"/>
</dbReference>
<comment type="similarity">
    <text evidence="1">Belongs to the UPF0585 family.</text>
</comment>
<dbReference type="Gene3D" id="3.40.50.150">
    <property type="entry name" value="Vaccinia Virus protein VP39"/>
    <property type="match status" value="1"/>
</dbReference>
<accession>A0A1Y2EWG2</accession>
<dbReference type="InterPro" id="IPR029063">
    <property type="entry name" value="SAM-dependent_MTases_sf"/>
</dbReference>
<dbReference type="EMBL" id="MCGR01000036">
    <property type="protein sequence ID" value="ORY75941.1"/>
    <property type="molecule type" value="Genomic_DNA"/>
</dbReference>
<dbReference type="OrthoDB" id="10258744at2759"/>
<evidence type="ECO:0000256" key="1">
    <source>
        <dbReference type="ARBA" id="ARBA00008308"/>
    </source>
</evidence>
<dbReference type="AlphaFoldDB" id="A0A1Y2EWG2"/>
<dbReference type="InParanoid" id="A0A1Y2EWG2"/>
<protein>
    <recommendedName>
        <fullName evidence="4">S-adenosyl-L-methionine-dependent methyltransferase</fullName>
    </recommendedName>
</protein>
<evidence type="ECO:0000313" key="2">
    <source>
        <dbReference type="EMBL" id="ORY75941.1"/>
    </source>
</evidence>
<evidence type="ECO:0000313" key="3">
    <source>
        <dbReference type="Proteomes" id="UP000193467"/>
    </source>
</evidence>
<dbReference type="Pfam" id="PF06080">
    <property type="entry name" value="DUF938"/>
    <property type="match status" value="1"/>
</dbReference>
<keyword evidence="3" id="KW-1185">Reference proteome</keyword>
<sequence>MSAPKHPSTLAPEHYYQGLEERIRSNIIPTLSHYLKDQSTKRILEIASGAGVHSNVYSQLYPHLEIQPTECDDFMTAQCDKTNRDNARVKKAIVLDVTEEEDWKGVEELVEKEGTFDVVLASNCLHMIPFPAGPEAMFAHFGDLVSEDGLFIVYGPFTRKLNEYLSESDEKFDAMIRARENGESLGLRSYVLLDQLARQFGWGLSRVHDVPLGNFILVFARLEEVDASVTTTETESTLEESGSQVA</sequence>
<name>A0A1Y2EWG2_9BASI</name>
<reference evidence="2 3" key="1">
    <citation type="submission" date="2016-07" db="EMBL/GenBank/DDBJ databases">
        <title>Pervasive Adenine N6-methylation of Active Genes in Fungi.</title>
        <authorList>
            <consortium name="DOE Joint Genome Institute"/>
            <person name="Mondo S.J."/>
            <person name="Dannebaum R.O."/>
            <person name="Kuo R.C."/>
            <person name="Labutti K."/>
            <person name="Haridas S."/>
            <person name="Kuo A."/>
            <person name="Salamov A."/>
            <person name="Ahrendt S.R."/>
            <person name="Lipzen A."/>
            <person name="Sullivan W."/>
            <person name="Andreopoulos W.B."/>
            <person name="Clum A."/>
            <person name="Lindquist E."/>
            <person name="Daum C."/>
            <person name="Ramamoorthy G.K."/>
            <person name="Gryganskyi A."/>
            <person name="Culley D."/>
            <person name="Magnuson J.K."/>
            <person name="James T.Y."/>
            <person name="O'Malley M.A."/>
            <person name="Stajich J.E."/>
            <person name="Spatafora J.W."/>
            <person name="Visel A."/>
            <person name="Grigoriev I.V."/>
        </authorList>
    </citation>
    <scope>NUCLEOTIDE SEQUENCE [LARGE SCALE GENOMIC DNA]</scope>
    <source>
        <strain evidence="2 3">62-1032</strain>
    </source>
</reference>
<proteinExistence type="inferred from homology"/>
<comment type="caution">
    <text evidence="2">The sequence shown here is derived from an EMBL/GenBank/DDBJ whole genome shotgun (WGS) entry which is preliminary data.</text>
</comment>
<evidence type="ECO:0008006" key="4">
    <source>
        <dbReference type="Google" id="ProtNLM"/>
    </source>
</evidence>